<dbReference type="InterPro" id="IPR050134">
    <property type="entry name" value="NAD-dep_sirtuin_deacylases"/>
</dbReference>
<feature type="binding site" evidence="2">
    <location>
        <position position="142"/>
    </location>
    <ligand>
        <name>Zn(2+)</name>
        <dbReference type="ChEBI" id="CHEBI:29105"/>
    </ligand>
</feature>
<feature type="binding site" evidence="2">
    <location>
        <position position="147"/>
    </location>
    <ligand>
        <name>Zn(2+)</name>
        <dbReference type="ChEBI" id="CHEBI:29105"/>
    </ligand>
</feature>
<evidence type="ECO:0000256" key="2">
    <source>
        <dbReference type="PROSITE-ProRule" id="PRU00236"/>
    </source>
</evidence>
<dbReference type="InterPro" id="IPR003000">
    <property type="entry name" value="Sirtuin"/>
</dbReference>
<dbReference type="PANTHER" id="PTHR11085">
    <property type="entry name" value="NAD-DEPENDENT PROTEIN DEACYLASE SIRTUIN-5, MITOCHONDRIAL-RELATED"/>
    <property type="match status" value="1"/>
</dbReference>
<dbReference type="EMBL" id="CP077683">
    <property type="protein sequence ID" value="QXE92580.1"/>
    <property type="molecule type" value="Genomic_DNA"/>
</dbReference>
<feature type="active site" description="Proton acceptor" evidence="2">
    <location>
        <position position="134"/>
    </location>
</feature>
<feature type="binding site" evidence="2">
    <location>
        <position position="172"/>
    </location>
    <ligand>
        <name>Zn(2+)</name>
        <dbReference type="ChEBI" id="CHEBI:29105"/>
    </ligand>
</feature>
<keyword evidence="2" id="KW-0479">Metal-binding</keyword>
<evidence type="ECO:0000256" key="1">
    <source>
        <dbReference type="ARBA" id="ARBA00012928"/>
    </source>
</evidence>
<accession>A0ABX8LSW5</accession>
<keyword evidence="2" id="KW-0862">Zinc</keyword>
<reference evidence="4 5" key="1">
    <citation type="submission" date="2021-06" db="EMBL/GenBank/DDBJ databases">
        <title>Gemonas diversity in paddy soil.</title>
        <authorList>
            <person name="Liu G."/>
        </authorList>
    </citation>
    <scope>NUCLEOTIDE SEQUENCE [LARGE SCALE GENOMIC DNA]</scope>
    <source>
        <strain evidence="4 5">RG2</strain>
    </source>
</reference>
<keyword evidence="5" id="KW-1185">Reference proteome</keyword>
<sequence>MAAGLAPLFREAAEAVAGAQALVVTAGAGMGVDSGLPDFRGDTGFWRAYPLYQRLGISFVDAANPEHFEHDPAFGWGFYGHRTNLYRATVPHAGFALLLDWARRYRLDLFVATSNVDGQFQKAGFPGEGVLEFHGSIHHLQCTGPCCDRIWDNREEFRIDEETMRSDHVPLCPRCGRAARPNILMFGDYAWIGERTGRQQERFRQFLSRHSGRRVVVIELGAGTAIPTVRATSERIGSLSGARVIRINPREPQIRPPHLSLPCGALEGLTGIEEMLSASASSPSPSGRGPG</sequence>
<evidence type="ECO:0000313" key="4">
    <source>
        <dbReference type="EMBL" id="QXE92580.1"/>
    </source>
</evidence>
<proteinExistence type="predicted"/>
<dbReference type="PANTHER" id="PTHR11085:SF4">
    <property type="entry name" value="NAD-DEPENDENT PROTEIN DEACYLASE"/>
    <property type="match status" value="1"/>
</dbReference>
<dbReference type="RefSeq" id="WP_217289129.1">
    <property type="nucleotide sequence ID" value="NZ_CP077683.1"/>
</dbReference>
<dbReference type="Pfam" id="PF02146">
    <property type="entry name" value="SIR2"/>
    <property type="match status" value="1"/>
</dbReference>
<feature type="domain" description="Deacetylase sirtuin-type" evidence="3">
    <location>
        <begin position="1"/>
        <end position="279"/>
    </location>
</feature>
<evidence type="ECO:0000259" key="3">
    <source>
        <dbReference type="PROSITE" id="PS50305"/>
    </source>
</evidence>
<dbReference type="PROSITE" id="PS50305">
    <property type="entry name" value="SIRTUIN"/>
    <property type="match status" value="1"/>
</dbReference>
<dbReference type="InterPro" id="IPR026590">
    <property type="entry name" value="Ssirtuin_cat_dom"/>
</dbReference>
<organism evidence="4 5">
    <name type="scientific">Geomonas subterranea</name>
    <dbReference type="NCBI Taxonomy" id="2847989"/>
    <lineage>
        <taxon>Bacteria</taxon>
        <taxon>Pseudomonadati</taxon>
        <taxon>Thermodesulfobacteriota</taxon>
        <taxon>Desulfuromonadia</taxon>
        <taxon>Geobacterales</taxon>
        <taxon>Geobacteraceae</taxon>
        <taxon>Geomonas</taxon>
    </lineage>
</organism>
<dbReference type="EC" id="2.3.1.286" evidence="1"/>
<name>A0ABX8LSW5_9BACT</name>
<evidence type="ECO:0000313" key="5">
    <source>
        <dbReference type="Proteomes" id="UP000683559"/>
    </source>
</evidence>
<feature type="binding site" evidence="2">
    <location>
        <position position="175"/>
    </location>
    <ligand>
        <name>Zn(2+)</name>
        <dbReference type="ChEBI" id="CHEBI:29105"/>
    </ligand>
</feature>
<gene>
    <name evidence="4" type="ORF">KP001_08710</name>
</gene>
<dbReference type="Proteomes" id="UP000683559">
    <property type="component" value="Chromosome"/>
</dbReference>
<protein>
    <recommendedName>
        <fullName evidence="1">protein acetyllysine N-acetyltransferase</fullName>
        <ecNumber evidence="1">2.3.1.286</ecNumber>
    </recommendedName>
</protein>